<evidence type="ECO:0000313" key="3">
    <source>
        <dbReference type="EMBL" id="KIY61656.1"/>
    </source>
</evidence>
<organism evidence="3 4">
    <name type="scientific">Cylindrobasidium torrendii FP15055 ss-10</name>
    <dbReference type="NCBI Taxonomy" id="1314674"/>
    <lineage>
        <taxon>Eukaryota</taxon>
        <taxon>Fungi</taxon>
        <taxon>Dikarya</taxon>
        <taxon>Basidiomycota</taxon>
        <taxon>Agaricomycotina</taxon>
        <taxon>Agaricomycetes</taxon>
        <taxon>Agaricomycetidae</taxon>
        <taxon>Agaricales</taxon>
        <taxon>Marasmiineae</taxon>
        <taxon>Physalacriaceae</taxon>
        <taxon>Cylindrobasidium</taxon>
    </lineage>
</organism>
<dbReference type="SUPFAM" id="SSF48452">
    <property type="entry name" value="TPR-like"/>
    <property type="match status" value="1"/>
</dbReference>
<accession>A0A0D7AWH8</accession>
<reference evidence="3 4" key="1">
    <citation type="journal article" date="2015" name="Fungal Genet. Biol.">
        <title>Evolution of novel wood decay mechanisms in Agaricales revealed by the genome sequences of Fistulina hepatica and Cylindrobasidium torrendii.</title>
        <authorList>
            <person name="Floudas D."/>
            <person name="Held B.W."/>
            <person name="Riley R."/>
            <person name="Nagy L.G."/>
            <person name="Koehler G."/>
            <person name="Ransdell A.S."/>
            <person name="Younus H."/>
            <person name="Chow J."/>
            <person name="Chiniquy J."/>
            <person name="Lipzen A."/>
            <person name="Tritt A."/>
            <person name="Sun H."/>
            <person name="Haridas S."/>
            <person name="LaButti K."/>
            <person name="Ohm R.A."/>
            <person name="Kues U."/>
            <person name="Blanchette R.A."/>
            <person name="Grigoriev I.V."/>
            <person name="Minto R.E."/>
            <person name="Hibbett D.S."/>
        </authorList>
    </citation>
    <scope>NUCLEOTIDE SEQUENCE [LARGE SCALE GENOMIC DNA]</scope>
    <source>
        <strain evidence="3 4">FP15055 ss-10</strain>
    </source>
</reference>
<feature type="compositionally biased region" description="Acidic residues" evidence="2">
    <location>
        <begin position="1"/>
        <end position="16"/>
    </location>
</feature>
<dbReference type="Gene3D" id="1.25.40.10">
    <property type="entry name" value="Tetratricopeptide repeat domain"/>
    <property type="match status" value="3"/>
</dbReference>
<dbReference type="PANTHER" id="PTHR23082:SF0">
    <property type="entry name" value="GENERAL TRANSCRIPTION FACTOR 3C POLYPEPTIDE 3"/>
    <property type="match status" value="1"/>
</dbReference>
<dbReference type="OrthoDB" id="9991317at2759"/>
<dbReference type="STRING" id="1314674.A0A0D7AWH8"/>
<evidence type="ECO:0000313" key="4">
    <source>
        <dbReference type="Proteomes" id="UP000054007"/>
    </source>
</evidence>
<dbReference type="InterPro" id="IPR019734">
    <property type="entry name" value="TPR_rpt"/>
</dbReference>
<feature type="repeat" description="TPR" evidence="1">
    <location>
        <begin position="170"/>
        <end position="203"/>
    </location>
</feature>
<feature type="region of interest" description="Disordered" evidence="2">
    <location>
        <begin position="605"/>
        <end position="625"/>
    </location>
</feature>
<gene>
    <name evidence="3" type="ORF">CYLTODRAFT_495145</name>
</gene>
<evidence type="ECO:0000256" key="1">
    <source>
        <dbReference type="PROSITE-ProRule" id="PRU00339"/>
    </source>
</evidence>
<proteinExistence type="predicted"/>
<name>A0A0D7AWH8_9AGAR</name>
<dbReference type="Proteomes" id="UP000054007">
    <property type="component" value="Unassembled WGS sequence"/>
</dbReference>
<dbReference type="AlphaFoldDB" id="A0A0D7AWH8"/>
<dbReference type="InterPro" id="IPR011990">
    <property type="entry name" value="TPR-like_helical_dom_sf"/>
</dbReference>
<dbReference type="SMART" id="SM00028">
    <property type="entry name" value="TPR"/>
    <property type="match status" value="5"/>
</dbReference>
<dbReference type="GO" id="GO:0006383">
    <property type="term" value="P:transcription by RNA polymerase III"/>
    <property type="evidence" value="ECO:0007669"/>
    <property type="project" value="InterPro"/>
</dbReference>
<sequence>MILEEDEYDGTSDEYTDASGSSEEPSSGEEDEQTNVPPERDVDFDRLVKGIRDRSDENALAKEWDFNIEDKEAEFRDDLRAASGVGKRRKKGRQQGPVLSPEVKALLGDGNQAYIDNNIPEAIRIMFEVIRIEPRAVQSWTVLAQCFEDQQNPGKALQLRIMAAHLHHDTDEWYRLAHESKDKGYNQQALYCYRKAHNLDPNNIDALWERAVLAKEINDLRNAKIAYRAILKRFPHDLSILSELRSILIELGDFPTCASIFQEAFEHYRQAYPSGRGPAPSSTEEVPGGGFGMIEILVLADLYNTVNEYESAIDTIRKGCRWLQGRGDQRYWDLCEDDREYDPPVVDIPRRTNSGGVEPGRYFMDVNARHRLAIARIKMGDTEEGQLHASMILNEDVLDYAPLFVEIADAYFERNLCAEAKPIYELLGSDANTSSVYVLMQTASCLRYLNEVKEAIDVYEHIRLVDQMNNDAKMQLAELYEVIGETRKALTLVYEVIDSRKKGPRKKNAAGDSDANPGGSLFAEDKPAGKVKQKPQNRLSPMQLRQLETEREAEMVREHRRLKELWPAMAEGNEAAYNEWMLKAHQMIETFRETRNLFMTGKHAQYRGMHPGKKPKRKPVDQEADEDRMAARLHLEMENENQKRREKTEKNQNGHVDNFRNVKFADWLRIILTYAFNHTKHGNFKDAKDVLQHMLLSSGFQQRQMQDVLRLGIISCAIHAQDFAVVVEQCRKFINVHQFNNEPLRLLIASLASGLLPTDAYITSTLQKHLFRETKLADSAVQAPDSLKYNINSRRYAAIATVKQDDDDDADVDNLAVGLEREKYHIAPPLPNKPNPITVAVYGQVCVAAKSYQSALFYLLHAYDYCPQDPMVCLSLAIASIGRAMQRQADNRHFLVAQAMAFLTKYRALRSVDPLRLEEVEFNFARTFHQLGLLTYAVKHYEKTLDIAEKNGMGRDLNNSCAKEAAYNLSLIYMSTGATPLVEALYTKWLSL</sequence>
<dbReference type="Pfam" id="PF13174">
    <property type="entry name" value="TPR_6"/>
    <property type="match status" value="1"/>
</dbReference>
<dbReference type="InterPro" id="IPR039340">
    <property type="entry name" value="Tfc4/TFIIIC-102/Sfc4"/>
</dbReference>
<dbReference type="PROSITE" id="PS50005">
    <property type="entry name" value="TPR"/>
    <property type="match status" value="1"/>
</dbReference>
<dbReference type="EMBL" id="KN880897">
    <property type="protein sequence ID" value="KIY61656.1"/>
    <property type="molecule type" value="Genomic_DNA"/>
</dbReference>
<keyword evidence="4" id="KW-1185">Reference proteome</keyword>
<feature type="region of interest" description="Disordered" evidence="2">
    <location>
        <begin position="503"/>
        <end position="546"/>
    </location>
</feature>
<evidence type="ECO:0000256" key="2">
    <source>
        <dbReference type="SAM" id="MobiDB-lite"/>
    </source>
</evidence>
<dbReference type="PANTHER" id="PTHR23082">
    <property type="entry name" value="TRANSCRIPTION INITIATION FACTOR IIIC TFIIIC , POLYPEPTIDE 3-RELATED"/>
    <property type="match status" value="1"/>
</dbReference>
<feature type="region of interest" description="Disordered" evidence="2">
    <location>
        <begin position="1"/>
        <end position="44"/>
    </location>
</feature>
<keyword evidence="1" id="KW-0802">TPR repeat</keyword>
<protein>
    <submittedName>
        <fullName evidence="3">TPR-like protein</fullName>
    </submittedName>
</protein>
<dbReference type="GO" id="GO:0000127">
    <property type="term" value="C:transcription factor TFIIIC complex"/>
    <property type="evidence" value="ECO:0007669"/>
    <property type="project" value="TreeGrafter"/>
</dbReference>